<evidence type="ECO:0000259" key="2">
    <source>
        <dbReference type="PROSITE" id="PS50995"/>
    </source>
</evidence>
<keyword evidence="1" id="KW-0238">DNA-binding</keyword>
<dbReference type="Pfam" id="PF12802">
    <property type="entry name" value="MarR_2"/>
    <property type="match status" value="1"/>
</dbReference>
<evidence type="ECO:0000313" key="4">
    <source>
        <dbReference type="Proteomes" id="UP000033163"/>
    </source>
</evidence>
<dbReference type="Proteomes" id="UP000033163">
    <property type="component" value="Chromosome I"/>
</dbReference>
<name>A0A0E3WJJ4_9BACL</name>
<dbReference type="InterPro" id="IPR039422">
    <property type="entry name" value="MarR/SlyA-like"/>
</dbReference>
<evidence type="ECO:0000256" key="1">
    <source>
        <dbReference type="ARBA" id="ARBA00023125"/>
    </source>
</evidence>
<dbReference type="PANTHER" id="PTHR33164:SF57">
    <property type="entry name" value="MARR-FAMILY TRANSCRIPTIONAL REGULATOR"/>
    <property type="match status" value="1"/>
</dbReference>
<dbReference type="AlphaFoldDB" id="A0A0E3WJJ4"/>
<dbReference type="GO" id="GO:0003677">
    <property type="term" value="F:DNA binding"/>
    <property type="evidence" value="ECO:0007669"/>
    <property type="project" value="UniProtKB-KW"/>
</dbReference>
<dbReference type="SUPFAM" id="SSF46785">
    <property type="entry name" value="Winged helix' DNA-binding domain"/>
    <property type="match status" value="1"/>
</dbReference>
<dbReference type="SMART" id="SM00347">
    <property type="entry name" value="HTH_MARR"/>
    <property type="match status" value="1"/>
</dbReference>
<dbReference type="EMBL" id="LN831776">
    <property type="protein sequence ID" value="CQR58893.1"/>
    <property type="molecule type" value="Genomic_DNA"/>
</dbReference>
<dbReference type="GO" id="GO:0006950">
    <property type="term" value="P:response to stress"/>
    <property type="evidence" value="ECO:0007669"/>
    <property type="project" value="TreeGrafter"/>
</dbReference>
<sequence length="210" mass="24253">MLYVYYTTTFMKVNMTCFIPFHHWLRFLLVVRYVHYNNGEEYSVKEGNYAMDVKKDDKNLESLNNELMTLIRRSSLDKKHGGLDRSTYTLLYHLAHHEKVGVKALAEEFGLDTSTISRQTSVLEAKGYAVRVPDPMDGRSSYFEITLLGTRKLEEARNIRLERYGEIFADWSPEDCHTFSGLLARLNRKLAQRSADAKGLTEEAEAGRLN</sequence>
<dbReference type="PROSITE" id="PS50995">
    <property type="entry name" value="HTH_MARR_2"/>
    <property type="match status" value="1"/>
</dbReference>
<dbReference type="HOGENOM" id="CLU_083287_15_0_9"/>
<dbReference type="STRING" id="483937.AMQ84_30795"/>
<organism evidence="3 4">
    <name type="scientific">Paenibacillus riograndensis SBR5</name>
    <dbReference type="NCBI Taxonomy" id="1073571"/>
    <lineage>
        <taxon>Bacteria</taxon>
        <taxon>Bacillati</taxon>
        <taxon>Bacillota</taxon>
        <taxon>Bacilli</taxon>
        <taxon>Bacillales</taxon>
        <taxon>Paenibacillaceae</taxon>
        <taxon>Paenibacillus</taxon>
        <taxon>Paenibacillus sonchi group</taxon>
    </lineage>
</organism>
<dbReference type="Gene3D" id="1.10.10.10">
    <property type="entry name" value="Winged helix-like DNA-binding domain superfamily/Winged helix DNA-binding domain"/>
    <property type="match status" value="1"/>
</dbReference>
<dbReference type="InterPro" id="IPR036388">
    <property type="entry name" value="WH-like_DNA-bd_sf"/>
</dbReference>
<gene>
    <name evidence="3" type="ORF">PRIO_6546</name>
</gene>
<protein>
    <recommendedName>
        <fullName evidence="2">HTH marR-type domain-containing protein</fullName>
    </recommendedName>
</protein>
<evidence type="ECO:0000313" key="3">
    <source>
        <dbReference type="EMBL" id="CQR58893.1"/>
    </source>
</evidence>
<dbReference type="InterPro" id="IPR036390">
    <property type="entry name" value="WH_DNA-bd_sf"/>
</dbReference>
<dbReference type="KEGG" id="pri:PRIO_6546"/>
<dbReference type="PATRIC" id="fig|1073571.4.peg.6998"/>
<proteinExistence type="predicted"/>
<dbReference type="GO" id="GO:0003700">
    <property type="term" value="F:DNA-binding transcription factor activity"/>
    <property type="evidence" value="ECO:0007669"/>
    <property type="project" value="InterPro"/>
</dbReference>
<dbReference type="PANTHER" id="PTHR33164">
    <property type="entry name" value="TRANSCRIPTIONAL REGULATOR, MARR FAMILY"/>
    <property type="match status" value="1"/>
</dbReference>
<accession>A0A0E3WJJ4</accession>
<dbReference type="InterPro" id="IPR000835">
    <property type="entry name" value="HTH_MarR-typ"/>
</dbReference>
<reference evidence="4" key="1">
    <citation type="submission" date="2015-03" db="EMBL/GenBank/DDBJ databases">
        <authorList>
            <person name="Wibberg D."/>
        </authorList>
    </citation>
    <scope>NUCLEOTIDE SEQUENCE [LARGE SCALE GENOMIC DNA]</scope>
</reference>
<feature type="domain" description="HTH marR-type" evidence="2">
    <location>
        <begin position="60"/>
        <end position="188"/>
    </location>
</feature>